<evidence type="ECO:0000256" key="5">
    <source>
        <dbReference type="ARBA" id="ARBA00022552"/>
    </source>
</evidence>
<dbReference type="SUPFAM" id="SSF50447">
    <property type="entry name" value="Translation proteins"/>
    <property type="match status" value="1"/>
</dbReference>
<dbReference type="InterPro" id="IPR007504">
    <property type="entry name" value="H/ACA_rnp_Gar1/Naf1"/>
</dbReference>
<gene>
    <name evidence="10" type="ORF">LNINA_LOCUS12825</name>
</gene>
<evidence type="ECO:0000256" key="6">
    <source>
        <dbReference type="ARBA" id="ARBA00022553"/>
    </source>
</evidence>
<comment type="caution">
    <text evidence="10">The sequence shown here is derived from an EMBL/GenBank/DDBJ whole genome shotgun (WGS) entry which is preliminary data.</text>
</comment>
<sequence>MESNDEGNNQNVSLKLIAEYRSDSESECTPPLDNPGELDGDSDSVELSEMVLKNNIINACAHGPLSGGDADEDVTTHMIIDSSENGVSEYDVTMYRVDDEDSDDSETDSSEESSDNDVDSVKDVEEISSSDETTPNHPEKLAPPKVHGELSLDDLPPIEDLTISLPPQETTKIGKVFSIVDRLVVVQAFPETAAVDLDTVLFLNNGAKTLGKVFDVFGPVTEPHYCVRFNSAAHIVERGVEVGMEVFIAPRTPHTSYVFLTELIKAKGCDASWLNDLEPPASQVEFSDDEEERKAKKEKKQNRQEKHENAESGETSKNSRKMLEARRNRPTQSTSRFGTGPNRGYNADNRWPNPFMPFHEFHGRIPPPHPTAEMGPLTAPPALAFPMFVRPRMNFGRNPLLRPPNVPPFTQNRPVFGSNYCNMAGNQPRWSNRPPPPPGT</sequence>
<feature type="region of interest" description="Disordered" evidence="9">
    <location>
        <begin position="99"/>
        <end position="153"/>
    </location>
</feature>
<feature type="region of interest" description="Disordered" evidence="9">
    <location>
        <begin position="20"/>
        <end position="46"/>
    </location>
</feature>
<dbReference type="GO" id="GO:0006364">
    <property type="term" value="P:rRNA processing"/>
    <property type="evidence" value="ECO:0007669"/>
    <property type="project" value="UniProtKB-KW"/>
</dbReference>
<dbReference type="GO" id="GO:0043489">
    <property type="term" value="P:RNA stabilization"/>
    <property type="evidence" value="ECO:0007669"/>
    <property type="project" value="UniProtKB-ARBA"/>
</dbReference>
<dbReference type="GO" id="GO:0005634">
    <property type="term" value="C:nucleus"/>
    <property type="evidence" value="ECO:0007669"/>
    <property type="project" value="UniProtKB-SubCell"/>
</dbReference>
<comment type="similarity">
    <text evidence="2">Belongs to the NAF1 family.</text>
</comment>
<organism evidence="10 11">
    <name type="scientific">Leptosia nina</name>
    <dbReference type="NCBI Taxonomy" id="320188"/>
    <lineage>
        <taxon>Eukaryota</taxon>
        <taxon>Metazoa</taxon>
        <taxon>Ecdysozoa</taxon>
        <taxon>Arthropoda</taxon>
        <taxon>Hexapoda</taxon>
        <taxon>Insecta</taxon>
        <taxon>Pterygota</taxon>
        <taxon>Neoptera</taxon>
        <taxon>Endopterygota</taxon>
        <taxon>Lepidoptera</taxon>
        <taxon>Glossata</taxon>
        <taxon>Ditrysia</taxon>
        <taxon>Papilionoidea</taxon>
        <taxon>Pieridae</taxon>
        <taxon>Pierinae</taxon>
        <taxon>Leptosia</taxon>
    </lineage>
</organism>
<evidence type="ECO:0000256" key="3">
    <source>
        <dbReference type="ARBA" id="ARBA00021438"/>
    </source>
</evidence>
<keyword evidence="5" id="KW-0698">rRNA processing</keyword>
<evidence type="ECO:0000313" key="11">
    <source>
        <dbReference type="Proteomes" id="UP001497472"/>
    </source>
</evidence>
<evidence type="ECO:0000256" key="1">
    <source>
        <dbReference type="ARBA" id="ARBA00004123"/>
    </source>
</evidence>
<evidence type="ECO:0000256" key="7">
    <source>
        <dbReference type="ARBA" id="ARBA00022884"/>
    </source>
</evidence>
<feature type="region of interest" description="Disordered" evidence="9">
    <location>
        <begin position="280"/>
        <end position="350"/>
    </location>
</feature>
<dbReference type="Proteomes" id="UP001497472">
    <property type="component" value="Unassembled WGS sequence"/>
</dbReference>
<keyword evidence="7" id="KW-0694">RNA-binding</keyword>
<evidence type="ECO:0000256" key="2">
    <source>
        <dbReference type="ARBA" id="ARBA00009801"/>
    </source>
</evidence>
<dbReference type="AlphaFoldDB" id="A0AAV1K0G8"/>
<dbReference type="InterPro" id="IPR038664">
    <property type="entry name" value="Gar1/Naf1_Cbf5-bd_sf"/>
</dbReference>
<dbReference type="GO" id="GO:0000493">
    <property type="term" value="P:box H/ACA snoRNP assembly"/>
    <property type="evidence" value="ECO:0007669"/>
    <property type="project" value="InterPro"/>
</dbReference>
<feature type="compositionally biased region" description="Basic and acidic residues" evidence="9">
    <location>
        <begin position="137"/>
        <end position="150"/>
    </location>
</feature>
<dbReference type="PANTHER" id="PTHR31633:SF1">
    <property type="entry name" value="H_ACA RIBONUCLEOPROTEIN COMPLEX NON-CORE SUBUNIT NAF1"/>
    <property type="match status" value="1"/>
</dbReference>
<proteinExistence type="inferred from homology"/>
<dbReference type="FunFam" id="2.40.10.230:FF:000002">
    <property type="entry name" value="H/ACA ribonucleoprotein complex non-core subunit NAF1"/>
    <property type="match status" value="1"/>
</dbReference>
<keyword evidence="4" id="KW-0690">Ribosome biogenesis</keyword>
<evidence type="ECO:0000256" key="4">
    <source>
        <dbReference type="ARBA" id="ARBA00022517"/>
    </source>
</evidence>
<protein>
    <recommendedName>
        <fullName evidence="3">H/ACA ribonucleoprotein complex non-core subunit NAF1</fullName>
    </recommendedName>
</protein>
<feature type="compositionally biased region" description="Basic and acidic residues" evidence="9">
    <location>
        <begin position="301"/>
        <end position="310"/>
    </location>
</feature>
<accession>A0AAV1K0G8</accession>
<evidence type="ECO:0000313" key="10">
    <source>
        <dbReference type="EMBL" id="CAK1553858.1"/>
    </source>
</evidence>
<comment type="subcellular location">
    <subcellularLocation>
        <location evidence="1">Nucleus</location>
    </subcellularLocation>
</comment>
<keyword evidence="8" id="KW-0539">Nucleus</keyword>
<dbReference type="GO" id="GO:0001522">
    <property type="term" value="P:pseudouridine synthesis"/>
    <property type="evidence" value="ECO:0007669"/>
    <property type="project" value="InterPro"/>
</dbReference>
<name>A0AAV1K0G8_9NEOP</name>
<reference evidence="10 11" key="1">
    <citation type="submission" date="2023-11" db="EMBL/GenBank/DDBJ databases">
        <authorList>
            <person name="Okamura Y."/>
        </authorList>
    </citation>
    <scope>NUCLEOTIDE SEQUENCE [LARGE SCALE GENOMIC DNA]</scope>
</reference>
<feature type="compositionally biased region" description="Acidic residues" evidence="9">
    <location>
        <begin position="36"/>
        <end position="46"/>
    </location>
</feature>
<dbReference type="GO" id="GO:0005732">
    <property type="term" value="C:sno(s)RNA-containing ribonucleoprotein complex"/>
    <property type="evidence" value="ECO:0007669"/>
    <property type="project" value="InterPro"/>
</dbReference>
<dbReference type="InterPro" id="IPR040309">
    <property type="entry name" value="Naf1"/>
</dbReference>
<dbReference type="InterPro" id="IPR009000">
    <property type="entry name" value="Transl_B-barrel_sf"/>
</dbReference>
<evidence type="ECO:0000256" key="9">
    <source>
        <dbReference type="SAM" id="MobiDB-lite"/>
    </source>
</evidence>
<keyword evidence="6" id="KW-0597">Phosphoprotein</keyword>
<dbReference type="Pfam" id="PF04410">
    <property type="entry name" value="Gar1"/>
    <property type="match status" value="1"/>
</dbReference>
<dbReference type="Gene3D" id="2.40.10.230">
    <property type="entry name" value="Probable tRNA pseudouridine synthase domain"/>
    <property type="match status" value="1"/>
</dbReference>
<feature type="compositionally biased region" description="Acidic residues" evidence="9">
    <location>
        <begin position="99"/>
        <end position="118"/>
    </location>
</feature>
<keyword evidence="11" id="KW-1185">Reference proteome</keyword>
<dbReference type="GO" id="GO:0003723">
    <property type="term" value="F:RNA binding"/>
    <property type="evidence" value="ECO:0007669"/>
    <property type="project" value="UniProtKB-KW"/>
</dbReference>
<dbReference type="EMBL" id="CAVLEF010000248">
    <property type="protein sequence ID" value="CAK1553858.1"/>
    <property type="molecule type" value="Genomic_DNA"/>
</dbReference>
<evidence type="ECO:0000256" key="8">
    <source>
        <dbReference type="ARBA" id="ARBA00023242"/>
    </source>
</evidence>
<dbReference type="PANTHER" id="PTHR31633">
    <property type="entry name" value="H/ACA RIBONUCLEOPROTEIN COMPLEX NON-CORE SUBUNIT NAF1"/>
    <property type="match status" value="1"/>
</dbReference>